<keyword evidence="1" id="KW-0472">Membrane</keyword>
<dbReference type="InParanoid" id="A0A251TNL7"/>
<keyword evidence="1" id="KW-0812">Transmembrane</keyword>
<keyword evidence="3" id="KW-1185">Reference proteome</keyword>
<dbReference type="Proteomes" id="UP000215914">
    <property type="component" value="Chromosome 10"/>
</dbReference>
<evidence type="ECO:0000313" key="2">
    <source>
        <dbReference type="EMBL" id="OTG12202.1"/>
    </source>
</evidence>
<protein>
    <submittedName>
        <fullName evidence="2">Uncharacterized protein</fullName>
    </submittedName>
</protein>
<evidence type="ECO:0000313" key="3">
    <source>
        <dbReference type="Proteomes" id="UP000215914"/>
    </source>
</evidence>
<sequence length="55" mass="6197">MIHNRIIEPSKSYLYLLGGIRLGLNLYLAQVLLVIGWLSSSIHNKSRKLGCLKVC</sequence>
<accession>A0A251TNL7</accession>
<feature type="transmembrane region" description="Helical" evidence="1">
    <location>
        <begin position="12"/>
        <end position="38"/>
    </location>
</feature>
<dbReference type="AlphaFoldDB" id="A0A251TNL7"/>
<dbReference type="EMBL" id="CM007899">
    <property type="protein sequence ID" value="OTG12202.1"/>
    <property type="molecule type" value="Genomic_DNA"/>
</dbReference>
<keyword evidence="1" id="KW-1133">Transmembrane helix</keyword>
<name>A0A251TNL7_HELAN</name>
<organism evidence="2 3">
    <name type="scientific">Helianthus annuus</name>
    <name type="common">Common sunflower</name>
    <dbReference type="NCBI Taxonomy" id="4232"/>
    <lineage>
        <taxon>Eukaryota</taxon>
        <taxon>Viridiplantae</taxon>
        <taxon>Streptophyta</taxon>
        <taxon>Embryophyta</taxon>
        <taxon>Tracheophyta</taxon>
        <taxon>Spermatophyta</taxon>
        <taxon>Magnoliopsida</taxon>
        <taxon>eudicotyledons</taxon>
        <taxon>Gunneridae</taxon>
        <taxon>Pentapetalae</taxon>
        <taxon>asterids</taxon>
        <taxon>campanulids</taxon>
        <taxon>Asterales</taxon>
        <taxon>Asteraceae</taxon>
        <taxon>Asteroideae</taxon>
        <taxon>Heliantheae alliance</taxon>
        <taxon>Heliantheae</taxon>
        <taxon>Helianthus</taxon>
    </lineage>
</organism>
<reference evidence="3" key="1">
    <citation type="journal article" date="2017" name="Nature">
        <title>The sunflower genome provides insights into oil metabolism, flowering and Asterid evolution.</title>
        <authorList>
            <person name="Badouin H."/>
            <person name="Gouzy J."/>
            <person name="Grassa C.J."/>
            <person name="Murat F."/>
            <person name="Staton S.E."/>
            <person name="Cottret L."/>
            <person name="Lelandais-Briere C."/>
            <person name="Owens G.L."/>
            <person name="Carrere S."/>
            <person name="Mayjonade B."/>
            <person name="Legrand L."/>
            <person name="Gill N."/>
            <person name="Kane N.C."/>
            <person name="Bowers J.E."/>
            <person name="Hubner S."/>
            <person name="Bellec A."/>
            <person name="Berard A."/>
            <person name="Berges H."/>
            <person name="Blanchet N."/>
            <person name="Boniface M.C."/>
            <person name="Brunel D."/>
            <person name="Catrice O."/>
            <person name="Chaidir N."/>
            <person name="Claudel C."/>
            <person name="Donnadieu C."/>
            <person name="Faraut T."/>
            <person name="Fievet G."/>
            <person name="Helmstetter N."/>
            <person name="King M."/>
            <person name="Knapp S.J."/>
            <person name="Lai Z."/>
            <person name="Le Paslier M.C."/>
            <person name="Lippi Y."/>
            <person name="Lorenzon L."/>
            <person name="Mandel J.R."/>
            <person name="Marage G."/>
            <person name="Marchand G."/>
            <person name="Marquand E."/>
            <person name="Bret-Mestries E."/>
            <person name="Morien E."/>
            <person name="Nambeesan S."/>
            <person name="Nguyen T."/>
            <person name="Pegot-Espagnet P."/>
            <person name="Pouilly N."/>
            <person name="Raftis F."/>
            <person name="Sallet E."/>
            <person name="Schiex T."/>
            <person name="Thomas J."/>
            <person name="Vandecasteele C."/>
            <person name="Vares D."/>
            <person name="Vear F."/>
            <person name="Vautrin S."/>
            <person name="Crespi M."/>
            <person name="Mangin B."/>
            <person name="Burke J.M."/>
            <person name="Salse J."/>
            <person name="Munos S."/>
            <person name="Vincourt P."/>
            <person name="Rieseberg L.H."/>
            <person name="Langlade N.B."/>
        </authorList>
    </citation>
    <scope>NUCLEOTIDE SEQUENCE [LARGE SCALE GENOMIC DNA]</scope>
    <source>
        <strain evidence="3">cv. SF193</strain>
    </source>
</reference>
<gene>
    <name evidence="2" type="ORF">HannXRQ_Chr10g0307091</name>
</gene>
<evidence type="ECO:0000256" key="1">
    <source>
        <dbReference type="SAM" id="Phobius"/>
    </source>
</evidence>
<proteinExistence type="predicted"/>